<proteinExistence type="predicted"/>
<dbReference type="KEGG" id="vda:VDAG_01654"/>
<gene>
    <name evidence="1" type="ORF">VDAG_01654</name>
</gene>
<evidence type="ECO:0000313" key="2">
    <source>
        <dbReference type="Proteomes" id="UP000001611"/>
    </source>
</evidence>
<keyword evidence="2" id="KW-1185">Reference proteome</keyword>
<sequence>MMPKPIAFISSNGSVQRNCDRDRLCREKFTMPGYLQ</sequence>
<dbReference type="AlphaFoldDB" id="G2WVL8"/>
<dbReference type="GeneID" id="20703117"/>
<dbReference type="RefSeq" id="XP_009655978.1">
    <property type="nucleotide sequence ID" value="XM_009657683.1"/>
</dbReference>
<dbReference type="InParanoid" id="G2WVL8"/>
<protein>
    <submittedName>
        <fullName evidence="1">Uncharacterized protein</fullName>
    </submittedName>
</protein>
<dbReference type="EMBL" id="DS572697">
    <property type="protein sequence ID" value="EGY19638.1"/>
    <property type="molecule type" value="Genomic_DNA"/>
</dbReference>
<dbReference type="HOGENOM" id="CLU_3360032_0_0_1"/>
<evidence type="ECO:0000313" key="1">
    <source>
        <dbReference type="EMBL" id="EGY19638.1"/>
    </source>
</evidence>
<name>G2WVL8_VERDV</name>
<dbReference type="Proteomes" id="UP000001611">
    <property type="component" value="Chromosome 7"/>
</dbReference>
<accession>G2WVL8</accession>
<reference evidence="1 2" key="1">
    <citation type="submission" date="2008-03" db="EMBL/GenBank/DDBJ databases">
        <title>The Genome Sequence of Verticillium dahliae VdLs.17.</title>
        <authorList>
            <consortium name="The Broad Institute Genome Sequencing Platform"/>
            <person name="Ma L.-J.J."/>
            <person name="Klosterman S.J."/>
            <person name="Subbarao K."/>
            <person name="Dobinson K."/>
            <person name="Veronese P."/>
            <person name="Kang S."/>
            <person name="Gold S.E."/>
            <person name="Young S."/>
            <person name="Jaffe D."/>
            <person name="Gnerre S."/>
            <person name="Berlin A."/>
            <person name="Heiman D."/>
            <person name="Hepburn T."/>
            <person name="Sykes S."/>
            <person name="Alvarado L."/>
            <person name="Kodira C.D."/>
            <person name="Lander E."/>
            <person name="Galagan J."/>
            <person name="Nusbaum C."/>
            <person name="Birren B."/>
        </authorList>
    </citation>
    <scope>NUCLEOTIDE SEQUENCE [LARGE SCALE GENOMIC DNA]</scope>
    <source>
        <strain evidence="2">VdLs.17 / ATCC MYA-4575 / FGSC 10137</strain>
    </source>
</reference>
<organism evidence="1 2">
    <name type="scientific">Verticillium dahliae (strain VdLs.17 / ATCC MYA-4575 / FGSC 10137)</name>
    <name type="common">Verticillium wilt</name>
    <dbReference type="NCBI Taxonomy" id="498257"/>
    <lineage>
        <taxon>Eukaryota</taxon>
        <taxon>Fungi</taxon>
        <taxon>Dikarya</taxon>
        <taxon>Ascomycota</taxon>
        <taxon>Pezizomycotina</taxon>
        <taxon>Sordariomycetes</taxon>
        <taxon>Hypocreomycetidae</taxon>
        <taxon>Glomerellales</taxon>
        <taxon>Plectosphaerellaceae</taxon>
        <taxon>Verticillium</taxon>
    </lineage>
</organism>